<evidence type="ECO:0000313" key="2">
    <source>
        <dbReference type="Proteomes" id="UP001286174"/>
    </source>
</evidence>
<reference evidence="1 2" key="1">
    <citation type="submission" date="2022-03" db="EMBL/GenBank/DDBJ databases">
        <title>Novel taxa within the pig intestine.</title>
        <authorList>
            <person name="Wylensek D."/>
            <person name="Bishof K."/>
            <person name="Afrizal A."/>
            <person name="Clavel T."/>
        </authorList>
    </citation>
    <scope>NUCLEOTIDE SEQUENCE [LARGE SCALE GENOMIC DNA]</scope>
    <source>
        <strain evidence="1 2">CLA-KB-P133</strain>
    </source>
</reference>
<sequence length="56" mass="6408">MEQEETEQKTSDSASLNELLKILEQSEEDVRNGRVAPFSKTIQSLGEELQKNLSLW</sequence>
<comment type="caution">
    <text evidence="1">The sequence shown here is derived from an EMBL/GenBank/DDBJ whole genome shotgun (WGS) entry which is preliminary data.</text>
</comment>
<name>A0AB35U8H6_9FIRM</name>
<dbReference type="AlphaFoldDB" id="A0AB35U8H6"/>
<dbReference type="EMBL" id="JALBUR010000012">
    <property type="protein sequence ID" value="MDX8419699.1"/>
    <property type="molecule type" value="Genomic_DNA"/>
</dbReference>
<dbReference type="RefSeq" id="WP_331348275.1">
    <property type="nucleotide sequence ID" value="NZ_JALBUR010000012.1"/>
</dbReference>
<dbReference type="Proteomes" id="UP001286174">
    <property type="component" value="Unassembled WGS sequence"/>
</dbReference>
<keyword evidence="2" id="KW-1185">Reference proteome</keyword>
<proteinExistence type="predicted"/>
<gene>
    <name evidence="1" type="ORF">MOZ60_06285</name>
</gene>
<evidence type="ECO:0000313" key="1">
    <source>
        <dbReference type="EMBL" id="MDX8419699.1"/>
    </source>
</evidence>
<protein>
    <submittedName>
        <fullName evidence="1">Uncharacterized protein</fullName>
    </submittedName>
</protein>
<accession>A0AB35U8H6</accession>
<organism evidence="1 2">
    <name type="scientific">Grylomicrobium aquisgranensis</name>
    <dbReference type="NCBI Taxonomy" id="2926318"/>
    <lineage>
        <taxon>Bacteria</taxon>
        <taxon>Bacillati</taxon>
        <taxon>Bacillota</taxon>
        <taxon>Erysipelotrichia</taxon>
        <taxon>Erysipelotrichales</taxon>
        <taxon>Erysipelotrichaceae</taxon>
        <taxon>Grylomicrobium</taxon>
    </lineage>
</organism>